<keyword evidence="2" id="KW-1133">Transmembrane helix</keyword>
<feature type="compositionally biased region" description="Polar residues" evidence="1">
    <location>
        <begin position="425"/>
        <end position="434"/>
    </location>
</feature>
<proteinExistence type="predicted"/>
<evidence type="ECO:0000256" key="3">
    <source>
        <dbReference type="SAM" id="SignalP"/>
    </source>
</evidence>
<keyword evidence="3" id="KW-0732">Signal</keyword>
<feature type="chain" id="PRO_5045514663" description="Shavenoid isoform B-like N-terminal domain-containing protein" evidence="3">
    <location>
        <begin position="27"/>
        <end position="599"/>
    </location>
</feature>
<protein>
    <recommendedName>
        <fullName evidence="4">Shavenoid isoform B-like N-terminal domain-containing protein</fullName>
    </recommendedName>
</protein>
<feature type="region of interest" description="Disordered" evidence="1">
    <location>
        <begin position="544"/>
        <end position="577"/>
    </location>
</feature>
<evidence type="ECO:0000256" key="1">
    <source>
        <dbReference type="SAM" id="MobiDB-lite"/>
    </source>
</evidence>
<name>A0ABN8PU80_9CNID</name>
<feature type="domain" description="Shavenoid isoform B-like N-terminal" evidence="4">
    <location>
        <begin position="27"/>
        <end position="86"/>
    </location>
</feature>
<comment type="caution">
    <text evidence="5">The sequence shown here is derived from an EMBL/GenBank/DDBJ whole genome shotgun (WGS) entry which is preliminary data.</text>
</comment>
<dbReference type="Proteomes" id="UP001159405">
    <property type="component" value="Unassembled WGS sequence"/>
</dbReference>
<feature type="region of interest" description="Disordered" evidence="1">
    <location>
        <begin position="483"/>
        <end position="522"/>
    </location>
</feature>
<evidence type="ECO:0000256" key="2">
    <source>
        <dbReference type="SAM" id="Phobius"/>
    </source>
</evidence>
<sequence length="599" mass="66987">MPQEIRSLRFLFLYAVFLLAQSGSSTFNITRYTKGDVFQNINSSESCIDTCVLNDENSQFCSVNCCSCVCPSQSPTYLLKNGNCSSEDRLMAILKAQSGIQDCDHRMVVSESHFPCGKEVITTLDSLSSPGNRSLHLCSWNKNIGDSLIHYRYLKNLNNCEIVPEESLYLINGSWKSRSSQDPFLAKLNVKIVQDPVFDNDKLYLKWNSDIGKQYDGLIFSLKLLCRSKQGKDLKSCVHFKKSGSFTDIKPTSNTALLRSTRLPATSVVQTTAETTKTTAETGIKATVQTTLTSRVNRTSTAHAPTSFGFGIVRGTPFDDPPKNNPNSIVLIILASLAGALFGLLACSTLVFLIWRRNRNFQVKKELNKATNPLYERGASGTLKLTHIQNGNGQAEEVWPDYQPLVENTKPRERADSLPGYRTLSIGQKPNQHLTSDRGARSSNYLSLLKDDPEEERMYQTLIIKDANSQKLEIIDEAKIPDYAELEERSDSEDSFDSDDSKDYEEPPPPLESFVKRKPCPPAKGKLNNLSSAFHDYDEPEGIIVIPDNENDSPEQVISCGNDFHDYADPDDTDEDNVKCHVTPQEDLSCYHDYDDPAE</sequence>
<feature type="signal peptide" evidence="3">
    <location>
        <begin position="1"/>
        <end position="26"/>
    </location>
</feature>
<keyword evidence="2" id="KW-0812">Transmembrane</keyword>
<gene>
    <name evidence="5" type="ORF">PLOB_00048328</name>
</gene>
<dbReference type="InterPro" id="IPR057507">
    <property type="entry name" value="Sha_B-like_N"/>
</dbReference>
<reference evidence="5 6" key="1">
    <citation type="submission" date="2022-05" db="EMBL/GenBank/DDBJ databases">
        <authorList>
            <consortium name="Genoscope - CEA"/>
            <person name="William W."/>
        </authorList>
    </citation>
    <scope>NUCLEOTIDE SEQUENCE [LARGE SCALE GENOMIC DNA]</scope>
</reference>
<evidence type="ECO:0000313" key="5">
    <source>
        <dbReference type="EMBL" id="CAH3150907.1"/>
    </source>
</evidence>
<feature type="region of interest" description="Disordered" evidence="1">
    <location>
        <begin position="410"/>
        <end position="440"/>
    </location>
</feature>
<feature type="transmembrane region" description="Helical" evidence="2">
    <location>
        <begin position="329"/>
        <end position="355"/>
    </location>
</feature>
<dbReference type="EMBL" id="CALNXK010000090">
    <property type="protein sequence ID" value="CAH3150907.1"/>
    <property type="molecule type" value="Genomic_DNA"/>
</dbReference>
<keyword evidence="6" id="KW-1185">Reference proteome</keyword>
<keyword evidence="2" id="KW-0472">Membrane</keyword>
<organism evidence="5 6">
    <name type="scientific">Porites lobata</name>
    <dbReference type="NCBI Taxonomy" id="104759"/>
    <lineage>
        <taxon>Eukaryota</taxon>
        <taxon>Metazoa</taxon>
        <taxon>Cnidaria</taxon>
        <taxon>Anthozoa</taxon>
        <taxon>Hexacorallia</taxon>
        <taxon>Scleractinia</taxon>
        <taxon>Fungiina</taxon>
        <taxon>Poritidae</taxon>
        <taxon>Porites</taxon>
    </lineage>
</organism>
<accession>A0ABN8PU80</accession>
<dbReference type="Pfam" id="PF23328">
    <property type="entry name" value="Sha_B_N"/>
    <property type="match status" value="1"/>
</dbReference>
<evidence type="ECO:0000313" key="6">
    <source>
        <dbReference type="Proteomes" id="UP001159405"/>
    </source>
</evidence>
<evidence type="ECO:0000259" key="4">
    <source>
        <dbReference type="Pfam" id="PF23328"/>
    </source>
</evidence>